<sequence>MKKREELKENLASEIKRLARSADVCVFSVYDAASASRDPIVFEQYEQAKLKTSEGVPVNLDFNGIGVWYICYRHGETFTVRHILLKIENGRFVHQQTGVFEGFWEDWPKYVVEDKWVKSNLVRDMKHGEALAG</sequence>
<accession>A0A3D9HNA2</accession>
<comment type="caution">
    <text evidence="1">The sequence shown here is derived from an EMBL/GenBank/DDBJ whole genome shotgun (WGS) entry which is preliminary data.</text>
</comment>
<reference evidence="1 2" key="1">
    <citation type="submission" date="2018-07" db="EMBL/GenBank/DDBJ databases">
        <title>Genomic Encyclopedia of Type Strains, Phase III (KMG-III): the genomes of soil and plant-associated and newly described type strains.</title>
        <authorList>
            <person name="Whitman W."/>
        </authorList>
    </citation>
    <scope>NUCLEOTIDE SEQUENCE [LARGE SCALE GENOMIC DNA]</scope>
    <source>
        <strain evidence="1 2">CECT 8488</strain>
    </source>
</reference>
<name>A0A3D9HNA2_9PROT</name>
<gene>
    <name evidence="1" type="ORF">DFP90_104210</name>
</gene>
<evidence type="ECO:0000313" key="2">
    <source>
        <dbReference type="Proteomes" id="UP000256845"/>
    </source>
</evidence>
<protein>
    <submittedName>
        <fullName evidence="1">Uncharacterized protein</fullName>
    </submittedName>
</protein>
<dbReference type="OrthoDB" id="7360051at2"/>
<dbReference type="EMBL" id="QRDW01000004">
    <property type="protein sequence ID" value="RED50938.1"/>
    <property type="molecule type" value="Genomic_DNA"/>
</dbReference>
<dbReference type="AlphaFoldDB" id="A0A3D9HNA2"/>
<evidence type="ECO:0000313" key="1">
    <source>
        <dbReference type="EMBL" id="RED50938.1"/>
    </source>
</evidence>
<dbReference type="Proteomes" id="UP000256845">
    <property type="component" value="Unassembled WGS sequence"/>
</dbReference>
<proteinExistence type="predicted"/>
<keyword evidence="2" id="KW-1185">Reference proteome</keyword>
<dbReference type="RefSeq" id="WP_115936725.1">
    <property type="nucleotide sequence ID" value="NZ_QRDW01000004.1"/>
</dbReference>
<organism evidence="1 2">
    <name type="scientific">Aestuariispira insulae</name>
    <dbReference type="NCBI Taxonomy" id="1461337"/>
    <lineage>
        <taxon>Bacteria</taxon>
        <taxon>Pseudomonadati</taxon>
        <taxon>Pseudomonadota</taxon>
        <taxon>Alphaproteobacteria</taxon>
        <taxon>Rhodospirillales</taxon>
        <taxon>Kiloniellaceae</taxon>
        <taxon>Aestuariispira</taxon>
    </lineage>
</organism>